<name>A0ACB8T658_9AGAM</name>
<evidence type="ECO:0000313" key="1">
    <source>
        <dbReference type="EMBL" id="KAI0064184.1"/>
    </source>
</evidence>
<sequence length="61" mass="7050">MYALHHTFQPAKHRVRLPFGPIQSQTPYVPFSEEVLAIHLRRSALNGRNSESTTTRRLPTH</sequence>
<reference evidence="1" key="2">
    <citation type="journal article" date="2022" name="New Phytol.">
        <title>Evolutionary transition to the ectomycorrhizal habit in the genomes of a hyperdiverse lineage of mushroom-forming fungi.</title>
        <authorList>
            <person name="Looney B."/>
            <person name="Miyauchi S."/>
            <person name="Morin E."/>
            <person name="Drula E."/>
            <person name="Courty P.E."/>
            <person name="Kohler A."/>
            <person name="Kuo A."/>
            <person name="LaButti K."/>
            <person name="Pangilinan J."/>
            <person name="Lipzen A."/>
            <person name="Riley R."/>
            <person name="Andreopoulos W."/>
            <person name="He G."/>
            <person name="Johnson J."/>
            <person name="Nolan M."/>
            <person name="Tritt A."/>
            <person name="Barry K.W."/>
            <person name="Grigoriev I.V."/>
            <person name="Nagy L.G."/>
            <person name="Hibbett D."/>
            <person name="Henrissat B."/>
            <person name="Matheny P.B."/>
            <person name="Labbe J."/>
            <person name="Martin F.M."/>
        </authorList>
    </citation>
    <scope>NUCLEOTIDE SEQUENCE</scope>
    <source>
        <strain evidence="1">HHB10654</strain>
    </source>
</reference>
<comment type="caution">
    <text evidence="1">The sequence shown here is derived from an EMBL/GenBank/DDBJ whole genome shotgun (WGS) entry which is preliminary data.</text>
</comment>
<dbReference type="EMBL" id="MU277200">
    <property type="protein sequence ID" value="KAI0064184.1"/>
    <property type="molecule type" value="Genomic_DNA"/>
</dbReference>
<dbReference type="Proteomes" id="UP000814140">
    <property type="component" value="Unassembled WGS sequence"/>
</dbReference>
<reference evidence="1" key="1">
    <citation type="submission" date="2021-03" db="EMBL/GenBank/DDBJ databases">
        <authorList>
            <consortium name="DOE Joint Genome Institute"/>
            <person name="Ahrendt S."/>
            <person name="Looney B.P."/>
            <person name="Miyauchi S."/>
            <person name="Morin E."/>
            <person name="Drula E."/>
            <person name="Courty P.E."/>
            <person name="Chicoki N."/>
            <person name="Fauchery L."/>
            <person name="Kohler A."/>
            <person name="Kuo A."/>
            <person name="Labutti K."/>
            <person name="Pangilinan J."/>
            <person name="Lipzen A."/>
            <person name="Riley R."/>
            <person name="Andreopoulos W."/>
            <person name="He G."/>
            <person name="Johnson J."/>
            <person name="Barry K.W."/>
            <person name="Grigoriev I.V."/>
            <person name="Nagy L."/>
            <person name="Hibbett D."/>
            <person name="Henrissat B."/>
            <person name="Matheny P.B."/>
            <person name="Labbe J."/>
            <person name="Martin F."/>
        </authorList>
    </citation>
    <scope>NUCLEOTIDE SEQUENCE</scope>
    <source>
        <strain evidence="1">HHB10654</strain>
    </source>
</reference>
<organism evidence="1 2">
    <name type="scientific">Artomyces pyxidatus</name>
    <dbReference type="NCBI Taxonomy" id="48021"/>
    <lineage>
        <taxon>Eukaryota</taxon>
        <taxon>Fungi</taxon>
        <taxon>Dikarya</taxon>
        <taxon>Basidiomycota</taxon>
        <taxon>Agaricomycotina</taxon>
        <taxon>Agaricomycetes</taxon>
        <taxon>Russulales</taxon>
        <taxon>Auriscalpiaceae</taxon>
        <taxon>Artomyces</taxon>
    </lineage>
</organism>
<proteinExistence type="predicted"/>
<evidence type="ECO:0000313" key="2">
    <source>
        <dbReference type="Proteomes" id="UP000814140"/>
    </source>
</evidence>
<keyword evidence="2" id="KW-1185">Reference proteome</keyword>
<gene>
    <name evidence="1" type="ORF">BV25DRAFT_1823753</name>
</gene>
<accession>A0ACB8T658</accession>
<protein>
    <submittedName>
        <fullName evidence="1">Uncharacterized protein</fullName>
    </submittedName>
</protein>